<dbReference type="EMBL" id="CP019791">
    <property type="protein sequence ID" value="AQT70092.1"/>
    <property type="molecule type" value="Genomic_DNA"/>
</dbReference>
<sequence>MTDLQILHARLEDLAYHVTEPFCYGCYIKVEGENCPRCGSDDLMRHLDGVGVEYGTEWVIEQLIEDHCEPIDEEEAYSELLDEIYGEVKFDGIVFYPSDIIRELDPVAFRCGCNDYLAAEESDGQLYEVNGRYYRLYDIEEMIADLDC</sequence>
<proteinExistence type="predicted"/>
<dbReference type="AlphaFoldDB" id="A0A1U9NQ81"/>
<dbReference type="Proteomes" id="UP000189674">
    <property type="component" value="Chromosome"/>
</dbReference>
<accession>A0A1U9NQ81</accession>
<dbReference type="KEGG" id="alus:STSP2_03294"/>
<dbReference type="STRING" id="1936003.STSP2_03294"/>
<name>A0A1U9NQ81_9BACT</name>
<dbReference type="RefSeq" id="WP_146663711.1">
    <property type="nucleotide sequence ID" value="NZ_CP019791.1"/>
</dbReference>
<dbReference type="OrthoDB" id="9597265at2"/>
<reference evidence="2" key="1">
    <citation type="submission" date="2017-02" db="EMBL/GenBank/DDBJ databases">
        <title>Comparative genomics and description of representatives of a novel lineage of planctomycetes thriving in anoxic sediments.</title>
        <authorList>
            <person name="Spring S."/>
            <person name="Bunk B."/>
            <person name="Sproer C."/>
        </authorList>
    </citation>
    <scope>NUCLEOTIDE SEQUENCE [LARGE SCALE GENOMIC DNA]</scope>
    <source>
        <strain evidence="2">ST-NAGAB-D1</strain>
    </source>
</reference>
<organism evidence="1 2">
    <name type="scientific">Anaerohalosphaera lusitana</name>
    <dbReference type="NCBI Taxonomy" id="1936003"/>
    <lineage>
        <taxon>Bacteria</taxon>
        <taxon>Pseudomonadati</taxon>
        <taxon>Planctomycetota</taxon>
        <taxon>Phycisphaerae</taxon>
        <taxon>Sedimentisphaerales</taxon>
        <taxon>Anaerohalosphaeraceae</taxon>
        <taxon>Anaerohalosphaera</taxon>
    </lineage>
</organism>
<gene>
    <name evidence="1" type="ORF">STSP2_03294</name>
</gene>
<evidence type="ECO:0000313" key="1">
    <source>
        <dbReference type="EMBL" id="AQT70092.1"/>
    </source>
</evidence>
<protein>
    <submittedName>
        <fullName evidence="1">Uncharacterized protein</fullName>
    </submittedName>
</protein>
<evidence type="ECO:0000313" key="2">
    <source>
        <dbReference type="Proteomes" id="UP000189674"/>
    </source>
</evidence>
<keyword evidence="2" id="KW-1185">Reference proteome</keyword>